<name>A0A939DYN2_9CORY</name>
<dbReference type="InterPro" id="IPR000600">
    <property type="entry name" value="ROK"/>
</dbReference>
<proteinExistence type="inferred from homology"/>
<comment type="caution">
    <text evidence="3">The sequence shown here is derived from an EMBL/GenBank/DDBJ whole genome shotgun (WGS) entry which is preliminary data.</text>
</comment>
<dbReference type="PANTHER" id="PTHR18964:SF149">
    <property type="entry name" value="BIFUNCTIONAL UDP-N-ACETYLGLUCOSAMINE 2-EPIMERASE_N-ACETYLMANNOSAMINE KINASE"/>
    <property type="match status" value="1"/>
</dbReference>
<dbReference type="InterPro" id="IPR011991">
    <property type="entry name" value="ArsR-like_HTH"/>
</dbReference>
<accession>A0A939DYN2</accession>
<dbReference type="Proteomes" id="UP000664332">
    <property type="component" value="Unassembled WGS sequence"/>
</dbReference>
<gene>
    <name evidence="3" type="ORF">JZY06_01065</name>
</gene>
<reference evidence="3" key="1">
    <citation type="submission" date="2021-03" db="EMBL/GenBank/DDBJ databases">
        <authorList>
            <person name="Sun Q."/>
        </authorList>
    </citation>
    <scope>NUCLEOTIDE SEQUENCE</scope>
    <source>
        <strain evidence="3">CCM 8862</strain>
    </source>
</reference>
<dbReference type="Gene3D" id="3.30.420.40">
    <property type="match status" value="1"/>
</dbReference>
<dbReference type="CDD" id="cd00090">
    <property type="entry name" value="HTH_ARSR"/>
    <property type="match status" value="1"/>
</dbReference>
<evidence type="ECO:0000313" key="4">
    <source>
        <dbReference type="Proteomes" id="UP000664332"/>
    </source>
</evidence>
<dbReference type="InterPro" id="IPR036388">
    <property type="entry name" value="WH-like_DNA-bd_sf"/>
</dbReference>
<dbReference type="Pfam" id="PF12802">
    <property type="entry name" value="MarR_2"/>
    <property type="match status" value="1"/>
</dbReference>
<dbReference type="InterPro" id="IPR000835">
    <property type="entry name" value="HTH_MarR-typ"/>
</dbReference>
<organism evidence="3 4">
    <name type="scientific">Corynebacterium mendelii</name>
    <dbReference type="NCBI Taxonomy" id="2765362"/>
    <lineage>
        <taxon>Bacteria</taxon>
        <taxon>Bacillati</taxon>
        <taxon>Actinomycetota</taxon>
        <taxon>Actinomycetes</taxon>
        <taxon>Mycobacteriales</taxon>
        <taxon>Corynebacteriaceae</taxon>
        <taxon>Corynebacterium</taxon>
    </lineage>
</organism>
<comment type="similarity">
    <text evidence="1">Belongs to the ROK (NagC/XylR) family.</text>
</comment>
<dbReference type="GO" id="GO:0003700">
    <property type="term" value="F:DNA-binding transcription factor activity"/>
    <property type="evidence" value="ECO:0007669"/>
    <property type="project" value="InterPro"/>
</dbReference>
<evidence type="ECO:0000259" key="2">
    <source>
        <dbReference type="Pfam" id="PF12802"/>
    </source>
</evidence>
<sequence length="378" mass="39920">MTDYHELTALFRRTRKAGQIIRHLSAAPATRAELADHLGFDSGTVSRSVAKLISIGLVVEGEATKPGQVGRPSPVVYLNTDALWICGLHIGVYSLSVTCVDVTGRPGDRVSVPHGQSPSSVVAAAAEAIRSLCARRGSDPLGVGVAVGGWVDTDGSTVLRFPALDWHRVPLGAHLEKELGLPVKVQSVARSHAQSNLVFGLVQPDATFGHLYVGSVIEFALSHHGQVLCGELGDGMLDQLPVRTIDGRTGTARSLVSDGAVTEQAIEAKVLRPGDTFEVLMDVAVTDTAEGEKTRRILSRRVDNCAALIACIHEVLPLPKIVVSASIIRQPCGFTELCAAVAARSWVTRPPTLIHGGEVITSTAQAAASPLWMAVTNP</sequence>
<feature type="domain" description="HTH marR-type" evidence="2">
    <location>
        <begin position="14"/>
        <end position="60"/>
    </location>
</feature>
<dbReference type="Pfam" id="PF00480">
    <property type="entry name" value="ROK"/>
    <property type="match status" value="1"/>
</dbReference>
<evidence type="ECO:0000313" key="3">
    <source>
        <dbReference type="EMBL" id="MBN9643229.1"/>
    </source>
</evidence>
<keyword evidence="4" id="KW-1185">Reference proteome</keyword>
<dbReference type="Gene3D" id="1.10.10.10">
    <property type="entry name" value="Winged helix-like DNA-binding domain superfamily/Winged helix DNA-binding domain"/>
    <property type="match status" value="1"/>
</dbReference>
<dbReference type="PANTHER" id="PTHR18964">
    <property type="entry name" value="ROK (REPRESSOR, ORF, KINASE) FAMILY"/>
    <property type="match status" value="1"/>
</dbReference>
<dbReference type="RefSeq" id="WP_207117671.1">
    <property type="nucleotide sequence ID" value="NZ_JAFLEQ010000003.1"/>
</dbReference>
<dbReference type="InterPro" id="IPR043129">
    <property type="entry name" value="ATPase_NBD"/>
</dbReference>
<protein>
    <submittedName>
        <fullName evidence="3">ROK family transcriptional regulator</fullName>
    </submittedName>
</protein>
<dbReference type="InterPro" id="IPR036390">
    <property type="entry name" value="WH_DNA-bd_sf"/>
</dbReference>
<evidence type="ECO:0000256" key="1">
    <source>
        <dbReference type="ARBA" id="ARBA00006479"/>
    </source>
</evidence>
<dbReference type="AlphaFoldDB" id="A0A939DYN2"/>
<dbReference type="SUPFAM" id="SSF53067">
    <property type="entry name" value="Actin-like ATPase domain"/>
    <property type="match status" value="1"/>
</dbReference>
<dbReference type="EMBL" id="JAFLEQ010000003">
    <property type="protein sequence ID" value="MBN9643229.1"/>
    <property type="molecule type" value="Genomic_DNA"/>
</dbReference>
<dbReference type="SUPFAM" id="SSF46785">
    <property type="entry name" value="Winged helix' DNA-binding domain"/>
    <property type="match status" value="1"/>
</dbReference>